<feature type="region of interest" description="Fe-S binding site B" evidence="11">
    <location>
        <begin position="271"/>
        <end position="285"/>
    </location>
</feature>
<dbReference type="GO" id="GO:0043066">
    <property type="term" value="P:negative regulation of apoptotic process"/>
    <property type="evidence" value="ECO:0007669"/>
    <property type="project" value="UniProtKB-UniRule"/>
</dbReference>
<dbReference type="InterPro" id="IPR046408">
    <property type="entry name" value="CIAPIN1"/>
</dbReference>
<comment type="domain">
    <text evidence="11">The N-terminal domain has structural similarity with S-adenosyl-L-methionine-dependent methyltransferases, but does not bind S-adenosyl-L-methionine. It is required for correct assembly of the 2 Fe-S clusters.</text>
</comment>
<evidence type="ECO:0000256" key="5">
    <source>
        <dbReference type="ARBA" id="ARBA00022703"/>
    </source>
</evidence>
<evidence type="ECO:0000259" key="13">
    <source>
        <dbReference type="Pfam" id="PF20922"/>
    </source>
</evidence>
<keyword evidence="7 11" id="KW-0479">Metal-binding</keyword>
<sequence length="309" mass="32931">MADLGLKEGDRVLLIWTQPSSPTALKEFAESIGTAVGNQSLVSLENMERLQLSSHAASSYDWVLSGLLTDSSPIHSSEMLAEIAKMMKPGGKLVLEEPVTGSEDNSVRTAGKLMSALKLSGLVSVTEVKTESLSPEAAAALRERTGFQGNTLLRVRLSASKPNFEVGSSTQLKLSFGKKTTTTGLWNLSTDTLNDLVDSDALLDADDLKKPDPSSLKASCGDDSKKKKKACKNCCNQLTSLFLYCSTCGLAEELEKESKVTQKASQPKSACGSCYLGDAFRCASCPYLGMPAFKPGEKVLLVNTDIADA</sequence>
<keyword evidence="11" id="KW-0539">Nucleus</keyword>
<keyword evidence="8 11" id="KW-0408">Iron</keyword>
<evidence type="ECO:0000313" key="15">
    <source>
        <dbReference type="Proteomes" id="UP000694427"/>
    </source>
</evidence>
<dbReference type="SUPFAM" id="SSF53335">
    <property type="entry name" value="S-adenosyl-L-methionine-dependent methyltransferases"/>
    <property type="match status" value="1"/>
</dbReference>
<dbReference type="GO" id="GO:0005634">
    <property type="term" value="C:nucleus"/>
    <property type="evidence" value="ECO:0007669"/>
    <property type="project" value="UniProtKB-SubCell"/>
</dbReference>
<dbReference type="GO" id="GO:0016226">
    <property type="term" value="P:iron-sulfur cluster assembly"/>
    <property type="evidence" value="ECO:0007669"/>
    <property type="project" value="UniProtKB-UniRule"/>
</dbReference>
<evidence type="ECO:0000313" key="14">
    <source>
        <dbReference type="Ensembl" id="ENSCCRP00010056233.1"/>
    </source>
</evidence>
<gene>
    <name evidence="11" type="primary">CIAPIN1</name>
</gene>
<dbReference type="AlphaFoldDB" id="A0A8C1L311"/>
<keyword evidence="9 11" id="KW-0411">Iron-sulfur</keyword>
<evidence type="ECO:0000259" key="12">
    <source>
        <dbReference type="Pfam" id="PF05093"/>
    </source>
</evidence>
<feature type="binding site" evidence="11">
    <location>
        <position position="282"/>
    </location>
    <ligand>
        <name>[4Fe-4S] cluster</name>
        <dbReference type="ChEBI" id="CHEBI:49883"/>
    </ligand>
</feature>
<dbReference type="Ensembl" id="ENSCCRT00010061625.1">
    <property type="protein sequence ID" value="ENSCCRP00010056233.1"/>
    <property type="gene ID" value="ENSCCRG00010023840.1"/>
</dbReference>
<feature type="binding site" evidence="11">
    <location>
        <position position="285"/>
    </location>
    <ligand>
        <name>[4Fe-4S] cluster</name>
        <dbReference type="ChEBI" id="CHEBI:49883"/>
    </ligand>
</feature>
<feature type="domain" description="Anamorsin N-terminal" evidence="13">
    <location>
        <begin position="9"/>
        <end position="169"/>
    </location>
</feature>
<dbReference type="InterPro" id="IPR007785">
    <property type="entry name" value="Anamorsin"/>
</dbReference>
<dbReference type="Pfam" id="PF05093">
    <property type="entry name" value="CIAPIN1"/>
    <property type="match status" value="1"/>
</dbReference>
<comment type="domain">
    <text evidence="11">The C-terminal domain binds 2 Fe-S clusters but is otherwise mostly in an intrinsically disordered conformation.</text>
</comment>
<evidence type="ECO:0000256" key="4">
    <source>
        <dbReference type="ARBA" id="ARBA00022490"/>
    </source>
</evidence>
<keyword evidence="6" id="KW-0001">2Fe-2S</keyword>
<dbReference type="InterPro" id="IPR049011">
    <property type="entry name" value="Anamorsin_N_metazoan"/>
</dbReference>
<dbReference type="GO" id="GO:0046872">
    <property type="term" value="F:metal ion binding"/>
    <property type="evidence" value="ECO:0007669"/>
    <property type="project" value="UniProtKB-KW"/>
</dbReference>
<dbReference type="GO" id="GO:0009055">
    <property type="term" value="F:electron transfer activity"/>
    <property type="evidence" value="ECO:0007669"/>
    <property type="project" value="UniProtKB-UniRule"/>
</dbReference>
<dbReference type="PANTHER" id="PTHR13273:SF14">
    <property type="entry name" value="ANAMORSIN"/>
    <property type="match status" value="1"/>
</dbReference>
<evidence type="ECO:0000256" key="8">
    <source>
        <dbReference type="ARBA" id="ARBA00023004"/>
    </source>
</evidence>
<proteinExistence type="inferred from homology"/>
<dbReference type="HAMAP" id="MF_03115">
    <property type="entry name" value="Anamorsin"/>
    <property type="match status" value="1"/>
</dbReference>
<evidence type="ECO:0000256" key="11">
    <source>
        <dbReference type="HAMAP-Rule" id="MF_03115"/>
    </source>
</evidence>
<comment type="subcellular location">
    <subcellularLocation>
        <location evidence="11">Cytoplasm</location>
    </subcellularLocation>
    <subcellularLocation>
        <location evidence="11">Nucleus</location>
    </subcellularLocation>
    <subcellularLocation>
        <location evidence="11">Mitochondrion intermembrane space</location>
    </subcellularLocation>
</comment>
<dbReference type="PANTHER" id="PTHR13273">
    <property type="entry name" value="ANAMORSIN"/>
    <property type="match status" value="1"/>
</dbReference>
<feature type="binding site" evidence="11">
    <location>
        <position position="274"/>
    </location>
    <ligand>
        <name>[4Fe-4S] cluster</name>
        <dbReference type="ChEBI" id="CHEBI:49883"/>
    </ligand>
</feature>
<feature type="binding site" evidence="11">
    <location>
        <position position="271"/>
    </location>
    <ligand>
        <name>[4Fe-4S] cluster</name>
        <dbReference type="ChEBI" id="CHEBI:49883"/>
    </ligand>
</feature>
<comment type="cofactor">
    <cofactor evidence="1 11">
        <name>[4Fe-4S] cluster</name>
        <dbReference type="ChEBI" id="CHEBI:49883"/>
    </cofactor>
</comment>
<evidence type="ECO:0000256" key="6">
    <source>
        <dbReference type="ARBA" id="ARBA00022714"/>
    </source>
</evidence>
<keyword evidence="4 11" id="KW-0963">Cytoplasm</keyword>
<evidence type="ECO:0000256" key="9">
    <source>
        <dbReference type="ARBA" id="ARBA00023014"/>
    </source>
</evidence>
<comment type="domain">
    <text evidence="11">The twin Cx2C motifs are involved in the recognition by the mitochondrial CHCHD4/MIA40-GFER/ERV1 disulfide relay system. The formation of 2 disulfide bonds in the Cx2C motifs through dithiol/disulfide exchange reactions effectively traps the protein in the mitochondrial intermembrane space.</text>
</comment>
<dbReference type="Proteomes" id="UP000694427">
    <property type="component" value="Unplaced"/>
</dbReference>
<feature type="short sequence motif" description="Cx2C motif 1" evidence="11">
    <location>
        <begin position="271"/>
        <end position="274"/>
    </location>
</feature>
<dbReference type="GO" id="GO:0051537">
    <property type="term" value="F:2 iron, 2 sulfur cluster binding"/>
    <property type="evidence" value="ECO:0007669"/>
    <property type="project" value="UniProtKB-UniRule"/>
</dbReference>
<dbReference type="GO" id="GO:0030097">
    <property type="term" value="P:hemopoiesis"/>
    <property type="evidence" value="ECO:0007669"/>
    <property type="project" value="UniProtKB-UniRule"/>
</dbReference>
<dbReference type="Gene3D" id="3.40.50.150">
    <property type="entry name" value="Vaccinia Virus protein VP39"/>
    <property type="match status" value="1"/>
</dbReference>
<keyword evidence="5 11" id="KW-0053">Apoptosis</keyword>
<evidence type="ECO:0000256" key="10">
    <source>
        <dbReference type="ARBA" id="ARBA00023128"/>
    </source>
</evidence>
<comment type="caution">
    <text evidence="11">Lacks conserved residue(s) required for the propagation of feature annotation.</text>
</comment>
<dbReference type="InterPro" id="IPR029063">
    <property type="entry name" value="SAM-dependent_MTases_sf"/>
</dbReference>
<feature type="short sequence motif" description="Cx2C motif 2" evidence="11">
    <location>
        <begin position="282"/>
        <end position="285"/>
    </location>
</feature>
<name>A0A8C1L311_CYPCA</name>
<dbReference type="FunFam" id="3.40.50.150:FF:000085">
    <property type="entry name" value="Anamorsin homolog"/>
    <property type="match status" value="1"/>
</dbReference>
<comment type="similarity">
    <text evidence="2 11">Belongs to the anamorsin family.</text>
</comment>
<comment type="subunit">
    <text evidence="11">Monomer. Interacts with NDOR1. Interacts with CHCHD4.</text>
</comment>
<dbReference type="GO" id="GO:0005758">
    <property type="term" value="C:mitochondrial intermembrane space"/>
    <property type="evidence" value="ECO:0007669"/>
    <property type="project" value="UniProtKB-SubCell"/>
</dbReference>
<dbReference type="Pfam" id="PF20922">
    <property type="entry name" value="Anamorsin_N"/>
    <property type="match status" value="1"/>
</dbReference>
<evidence type="ECO:0000256" key="2">
    <source>
        <dbReference type="ARBA" id="ARBA00008169"/>
    </source>
</evidence>
<keyword evidence="10 11" id="KW-0496">Mitochondrion</keyword>
<evidence type="ECO:0000256" key="7">
    <source>
        <dbReference type="ARBA" id="ARBA00022723"/>
    </source>
</evidence>
<accession>A0A8C1L311</accession>
<evidence type="ECO:0000256" key="1">
    <source>
        <dbReference type="ARBA" id="ARBA00001966"/>
    </source>
</evidence>
<feature type="domain" description="Anamorsin C-terminal" evidence="12">
    <location>
        <begin position="217"/>
        <end position="300"/>
    </location>
</feature>
<protein>
    <recommendedName>
        <fullName evidence="11">Anamorsin</fullName>
    </recommendedName>
    <alternativeName>
        <fullName evidence="11">Cytokine-induced apoptosis inhibitor 1</fullName>
    </alternativeName>
    <alternativeName>
        <fullName evidence="11">Fe-S cluster assembly protein DRE2 homolog</fullName>
    </alternativeName>
</protein>
<organism evidence="14 15">
    <name type="scientific">Cyprinus carpio</name>
    <name type="common">Common carp</name>
    <dbReference type="NCBI Taxonomy" id="7962"/>
    <lineage>
        <taxon>Eukaryota</taxon>
        <taxon>Metazoa</taxon>
        <taxon>Chordata</taxon>
        <taxon>Craniata</taxon>
        <taxon>Vertebrata</taxon>
        <taxon>Euteleostomi</taxon>
        <taxon>Actinopterygii</taxon>
        <taxon>Neopterygii</taxon>
        <taxon>Teleostei</taxon>
        <taxon>Ostariophysi</taxon>
        <taxon>Cypriniformes</taxon>
        <taxon>Cyprinidae</taxon>
        <taxon>Cyprininae</taxon>
        <taxon>Cyprinus</taxon>
    </lineage>
</organism>
<dbReference type="GO" id="GO:0051539">
    <property type="term" value="F:4 iron, 4 sulfur cluster binding"/>
    <property type="evidence" value="ECO:0007669"/>
    <property type="project" value="UniProtKB-KW"/>
</dbReference>
<comment type="function">
    <text evidence="11">Component of the cytosolic iron-sulfur (Fe-S) protein assembly (CIA) machinery required for the maturation of extramitochondrial Fe-S proteins. Part of an electron transfer chain functioning in an early step of cytosolic Fe-S biogenesis, facilitating the de novo assembly of a [4Fe-4S] cluster on the scaffold complex NUBP1-NUBP2. Electrons are transferred to CIAPIN1 from NADPH via the FAD- and FMN-containing protein NDOR1. NDOR1-CIAPIN1 are also required for the assembly of the diferric tyrosyl radical cofactor of ribonucleotide reductase (RNR), probably by providing electrons for reduction during radical cofactor maturation in the catalytic small subunit. Has anti-apoptotic effects in the cell. Involved in negative control of cell death upon cytokine withdrawal. Promotes development of hematopoietic cells.</text>
</comment>
<reference evidence="14" key="2">
    <citation type="submission" date="2025-09" db="UniProtKB">
        <authorList>
            <consortium name="Ensembl"/>
        </authorList>
    </citation>
    <scope>IDENTIFICATION</scope>
</reference>
<keyword evidence="15" id="KW-1185">Reference proteome</keyword>
<evidence type="ECO:0000256" key="3">
    <source>
        <dbReference type="ARBA" id="ARBA00022485"/>
    </source>
</evidence>
<reference evidence="14" key="1">
    <citation type="submission" date="2025-08" db="UniProtKB">
        <authorList>
            <consortium name="Ensembl"/>
        </authorList>
    </citation>
    <scope>IDENTIFICATION</scope>
</reference>
<keyword evidence="3 11" id="KW-0004">4Fe-4S</keyword>
<dbReference type="GO" id="GO:0006915">
    <property type="term" value="P:apoptotic process"/>
    <property type="evidence" value="ECO:0007669"/>
    <property type="project" value="UniProtKB-KW"/>
</dbReference>